<evidence type="ECO:0000313" key="1">
    <source>
        <dbReference type="EMBL" id="BBH01715.1"/>
    </source>
</evidence>
<dbReference type="EMBL" id="AP019300">
    <property type="protein sequence ID" value="BBH01715.1"/>
    <property type="molecule type" value="Genomic_DNA"/>
</dbReference>
<gene>
    <name evidence="1" type="ORF">Prudu_012079</name>
</gene>
<protein>
    <submittedName>
        <fullName evidence="1">Uncharacterized protein</fullName>
    </submittedName>
</protein>
<dbReference type="AlphaFoldDB" id="A0A4Y1RCI4"/>
<sequence length="147" mass="16850">METLFDLVGFDRFFVWFLWPLAFNWSSRALFEEIRLYGISCDTNGAKKHAMPSQMIDLEMNQQGEDEYGRNSRIMDDVRGPCKRKNPEGLPGNFQYFNASATSSSSVPPLNIRNPDGVAVMDAVTFALPQYVELAIYQLWKQDLRVV</sequence>
<accession>A0A4Y1RCI4</accession>
<name>A0A4Y1RCI4_PRUDU</name>
<proteinExistence type="predicted"/>
<reference evidence="1" key="1">
    <citation type="journal article" date="2019" name="Science">
        <title>Mutation of a bHLH transcription factor allowed almond domestication.</title>
        <authorList>
            <person name="Sanchez-Perez R."/>
            <person name="Pavan S."/>
            <person name="Mazzeo R."/>
            <person name="Moldovan C."/>
            <person name="Aiese Cigliano R."/>
            <person name="Del Cueto J."/>
            <person name="Ricciardi F."/>
            <person name="Lotti C."/>
            <person name="Ricciardi L."/>
            <person name="Dicenta F."/>
            <person name="Lopez-Marques R.L."/>
            <person name="Lindberg Moller B."/>
        </authorList>
    </citation>
    <scope>NUCLEOTIDE SEQUENCE</scope>
</reference>
<organism evidence="1">
    <name type="scientific">Prunus dulcis</name>
    <name type="common">Almond</name>
    <name type="synonym">Amygdalus dulcis</name>
    <dbReference type="NCBI Taxonomy" id="3755"/>
    <lineage>
        <taxon>Eukaryota</taxon>
        <taxon>Viridiplantae</taxon>
        <taxon>Streptophyta</taxon>
        <taxon>Embryophyta</taxon>
        <taxon>Tracheophyta</taxon>
        <taxon>Spermatophyta</taxon>
        <taxon>Magnoliopsida</taxon>
        <taxon>eudicotyledons</taxon>
        <taxon>Gunneridae</taxon>
        <taxon>Pentapetalae</taxon>
        <taxon>rosids</taxon>
        <taxon>fabids</taxon>
        <taxon>Rosales</taxon>
        <taxon>Rosaceae</taxon>
        <taxon>Amygdaloideae</taxon>
        <taxon>Amygdaleae</taxon>
        <taxon>Prunus</taxon>
    </lineage>
</organism>